<comment type="caution">
    <text evidence="6">The sequence shown here is derived from an EMBL/GenBank/DDBJ whole genome shotgun (WGS) entry which is preliminary data.</text>
</comment>
<keyword evidence="7" id="KW-1185">Reference proteome</keyword>
<proteinExistence type="predicted"/>
<dbReference type="AlphaFoldDB" id="A0A9X9LQ64"/>
<feature type="non-terminal residue" evidence="6">
    <location>
        <position position="1"/>
    </location>
</feature>
<accession>A0A9X9LQ64</accession>
<dbReference type="EMBL" id="CYRY02011207">
    <property type="protein sequence ID" value="VCW79029.1"/>
    <property type="molecule type" value="Genomic_DNA"/>
</dbReference>
<dbReference type="FunFam" id="3.30.160.60:FF:002343">
    <property type="entry name" value="Zinc finger protein 33A"/>
    <property type="match status" value="1"/>
</dbReference>
<dbReference type="Proteomes" id="UP000269945">
    <property type="component" value="Unassembled WGS sequence"/>
</dbReference>
<keyword evidence="2" id="KW-0677">Repeat</keyword>
<dbReference type="GO" id="GO:0008270">
    <property type="term" value="F:zinc ion binding"/>
    <property type="evidence" value="ECO:0007669"/>
    <property type="project" value="UniProtKB-KW"/>
</dbReference>
<organism evidence="6 7">
    <name type="scientific">Gulo gulo</name>
    <name type="common">Wolverine</name>
    <name type="synonym">Gluton</name>
    <dbReference type="NCBI Taxonomy" id="48420"/>
    <lineage>
        <taxon>Eukaryota</taxon>
        <taxon>Metazoa</taxon>
        <taxon>Chordata</taxon>
        <taxon>Craniata</taxon>
        <taxon>Vertebrata</taxon>
        <taxon>Euteleostomi</taxon>
        <taxon>Mammalia</taxon>
        <taxon>Eutheria</taxon>
        <taxon>Laurasiatheria</taxon>
        <taxon>Carnivora</taxon>
        <taxon>Caniformia</taxon>
        <taxon>Musteloidea</taxon>
        <taxon>Mustelidae</taxon>
        <taxon>Guloninae</taxon>
        <taxon>Gulo</taxon>
    </lineage>
</organism>
<dbReference type="InterPro" id="IPR036236">
    <property type="entry name" value="Znf_C2H2_sf"/>
</dbReference>
<keyword evidence="4" id="KW-0862">Zinc</keyword>
<sequence>GISSHDTQCFLPKLRIEGSFQQVLVWRYKSSVLENLYLLIDWDNNRESEGHQRSHEGHIQTKTAALNENLTAPNGEGYKTMWTTSLFKSTISEKQCDSVRYNISGNQRFRNEEQCATWDPFERCPNVELILQNYQSLFNGSRIAQGSESEKMLNQGSSVNRHVSTPFPKNHNEGHKCGEVFYQSSSLTIYKTIHLGENLYEYSQCGKALYQFSNVGDHQRILEVRCNTPGNMFSRSSRLNTNSTISIGEKKYIFKECWKAFVCYSVGSQHQQRNTGEKLYKSEECGKSFRDSLSTNRHRQICTGYWGETSLM</sequence>
<evidence type="ECO:0000256" key="1">
    <source>
        <dbReference type="ARBA" id="ARBA00022723"/>
    </source>
</evidence>
<evidence type="ECO:0000256" key="5">
    <source>
        <dbReference type="ARBA" id="ARBA00023242"/>
    </source>
</evidence>
<dbReference type="PANTHER" id="PTHR24377">
    <property type="entry name" value="IP01015P-RELATED"/>
    <property type="match status" value="1"/>
</dbReference>
<name>A0A9X9LQ64_GULGU</name>
<keyword evidence="5" id="KW-0539">Nucleus</keyword>
<keyword evidence="1" id="KW-0479">Metal-binding</keyword>
<evidence type="ECO:0000313" key="7">
    <source>
        <dbReference type="Proteomes" id="UP000269945"/>
    </source>
</evidence>
<reference evidence="6 7" key="1">
    <citation type="submission" date="2018-10" db="EMBL/GenBank/DDBJ databases">
        <authorList>
            <person name="Ekblom R."/>
            <person name="Jareborg N."/>
        </authorList>
    </citation>
    <scope>NUCLEOTIDE SEQUENCE [LARGE SCALE GENOMIC DNA]</scope>
    <source>
        <tissue evidence="6">Muscle</tissue>
    </source>
</reference>
<gene>
    <name evidence="6" type="ORF">BN2614_LOCUS1</name>
</gene>
<evidence type="ECO:0000256" key="2">
    <source>
        <dbReference type="ARBA" id="ARBA00022737"/>
    </source>
</evidence>
<keyword evidence="3" id="KW-0863">Zinc-finger</keyword>
<dbReference type="Gene3D" id="3.30.160.60">
    <property type="entry name" value="Classic Zinc Finger"/>
    <property type="match status" value="2"/>
</dbReference>
<evidence type="ECO:0000256" key="3">
    <source>
        <dbReference type="ARBA" id="ARBA00022771"/>
    </source>
</evidence>
<dbReference type="SUPFAM" id="SSF57667">
    <property type="entry name" value="beta-beta-alpha zinc fingers"/>
    <property type="match status" value="2"/>
</dbReference>
<evidence type="ECO:0000256" key="4">
    <source>
        <dbReference type="ARBA" id="ARBA00022833"/>
    </source>
</evidence>
<evidence type="ECO:0000313" key="6">
    <source>
        <dbReference type="EMBL" id="VCW79029.1"/>
    </source>
</evidence>
<dbReference type="InterPro" id="IPR050826">
    <property type="entry name" value="Krueppel_C2H2_ZnFinger"/>
</dbReference>
<protein>
    <submittedName>
        <fullName evidence="6">Uncharacterized protein</fullName>
    </submittedName>
</protein>